<dbReference type="STRING" id="1314790.A0A1Y1Z1C7"/>
<evidence type="ECO:0000313" key="2">
    <source>
        <dbReference type="EMBL" id="ORY04103.1"/>
    </source>
</evidence>
<evidence type="ECO:0000313" key="3">
    <source>
        <dbReference type="Proteomes" id="UP000193498"/>
    </source>
</evidence>
<dbReference type="FunCoup" id="A0A1Y1Z1C7">
    <property type="interactions" value="45"/>
</dbReference>
<dbReference type="AlphaFoldDB" id="A0A1Y1Z1C7"/>
<dbReference type="InParanoid" id="A0A1Y1Z1C7"/>
<organism evidence="2 3">
    <name type="scientific">Basidiobolus meristosporus CBS 931.73</name>
    <dbReference type="NCBI Taxonomy" id="1314790"/>
    <lineage>
        <taxon>Eukaryota</taxon>
        <taxon>Fungi</taxon>
        <taxon>Fungi incertae sedis</taxon>
        <taxon>Zoopagomycota</taxon>
        <taxon>Entomophthoromycotina</taxon>
        <taxon>Basidiobolomycetes</taxon>
        <taxon>Basidiobolales</taxon>
        <taxon>Basidiobolaceae</taxon>
        <taxon>Basidiobolus</taxon>
    </lineage>
</organism>
<dbReference type="InterPro" id="IPR011990">
    <property type="entry name" value="TPR-like_helical_dom_sf"/>
</dbReference>
<dbReference type="PANTHER" id="PTHR28142">
    <property type="entry name" value="MITOCHONDRIAL INNER MEMBRANE I-AAA PROTEASE SUPERCOMPLEX SUBUNIT MGR3-RELATED"/>
    <property type="match status" value="1"/>
</dbReference>
<dbReference type="InterPro" id="IPR019734">
    <property type="entry name" value="TPR_rpt"/>
</dbReference>
<reference evidence="2 3" key="1">
    <citation type="submission" date="2016-07" db="EMBL/GenBank/DDBJ databases">
        <title>Pervasive Adenine N6-methylation of Active Genes in Fungi.</title>
        <authorList>
            <consortium name="DOE Joint Genome Institute"/>
            <person name="Mondo S.J."/>
            <person name="Dannebaum R.O."/>
            <person name="Kuo R.C."/>
            <person name="Labutti K."/>
            <person name="Haridas S."/>
            <person name="Kuo A."/>
            <person name="Salamov A."/>
            <person name="Ahrendt S.R."/>
            <person name="Lipzen A."/>
            <person name="Sullivan W."/>
            <person name="Andreopoulos W.B."/>
            <person name="Clum A."/>
            <person name="Lindquist E."/>
            <person name="Daum C."/>
            <person name="Ramamoorthy G.K."/>
            <person name="Gryganskyi A."/>
            <person name="Culley D."/>
            <person name="Magnuson J.K."/>
            <person name="James T.Y."/>
            <person name="O'Malley M.A."/>
            <person name="Stajich J.E."/>
            <person name="Spatafora J.W."/>
            <person name="Visel A."/>
            <person name="Grigoriev I.V."/>
        </authorList>
    </citation>
    <scope>NUCLEOTIDE SEQUENCE [LARGE SCALE GENOMIC DNA]</scope>
    <source>
        <strain evidence="2 3">CBS 931.73</strain>
    </source>
</reference>
<evidence type="ECO:0000256" key="1">
    <source>
        <dbReference type="PROSITE-ProRule" id="PRU00339"/>
    </source>
</evidence>
<protein>
    <recommendedName>
        <fullName evidence="4">TPR-like protein</fullName>
    </recommendedName>
</protein>
<evidence type="ECO:0008006" key="4">
    <source>
        <dbReference type="Google" id="ProtNLM"/>
    </source>
</evidence>
<name>A0A1Y1Z1C7_9FUNG</name>
<dbReference type="Proteomes" id="UP000193498">
    <property type="component" value="Unassembled WGS sequence"/>
</dbReference>
<dbReference type="InterPro" id="IPR040201">
    <property type="entry name" value="Mrg3-like"/>
</dbReference>
<comment type="caution">
    <text evidence="2">The sequence shown here is derived from an EMBL/GenBank/DDBJ whole genome shotgun (WGS) entry which is preliminary data.</text>
</comment>
<keyword evidence="3" id="KW-1185">Reference proteome</keyword>
<dbReference type="EMBL" id="MCFE01000039">
    <property type="protein sequence ID" value="ORY04103.1"/>
    <property type="molecule type" value="Genomic_DNA"/>
</dbReference>
<dbReference type="PANTHER" id="PTHR28142:SF1">
    <property type="entry name" value="MITOCHONDRIAL INNER MEMBRANE I-AAA PROTEASE SUPERCOMPLEX SUBUNIT MGR3-RELATED"/>
    <property type="match status" value="1"/>
</dbReference>
<feature type="repeat" description="TPR" evidence="1">
    <location>
        <begin position="121"/>
        <end position="154"/>
    </location>
</feature>
<gene>
    <name evidence="2" type="ORF">K493DRAFT_276124</name>
</gene>
<keyword evidence="1" id="KW-0802">TPR repeat</keyword>
<dbReference type="SUPFAM" id="SSF48452">
    <property type="entry name" value="TPR-like"/>
    <property type="match status" value="1"/>
</dbReference>
<sequence>MNLVRVAFRRPGIITRTYPVTKSRQLHIYPHLLKEKAKSDSSLLRTSFLTLCTVGLLGSAYYEYNYHGVRRYPSNIRSPLRKALLYHKYKEDPVRALPYYEQAVDLALKSPQLEDTSSEVTGLIIQFGTFYEDQKNWEKAIEVYTKAFDLLVSENKETSIDEVTYERLNSTVTETPLAGEKLIRAVGIAQKLGELYEKIHARSMAEKYYVWAVERLLRHRVVKSDSEKLPSGRYFELPEWITPTEIGASLESLAMFYAMDGKYNYAIPLYIRALSTLNETHCHASVIMCNISEAFANMGQYKEAQAWARKGLDVARLGRDDKHECDQSCGVLLYNIGMIYEMSGQTDGAMKYYTQSMNHARKIGYKECQREAAQALDHIRRKQTGLE</sequence>
<dbReference type="Pfam" id="PF13181">
    <property type="entry name" value="TPR_8"/>
    <property type="match status" value="2"/>
</dbReference>
<dbReference type="SMART" id="SM00028">
    <property type="entry name" value="TPR"/>
    <property type="match status" value="4"/>
</dbReference>
<dbReference type="OrthoDB" id="10050400at2759"/>
<dbReference type="Gene3D" id="1.25.40.10">
    <property type="entry name" value="Tetratricopeptide repeat domain"/>
    <property type="match status" value="3"/>
</dbReference>
<dbReference type="PROSITE" id="PS50005">
    <property type="entry name" value="TPR"/>
    <property type="match status" value="1"/>
</dbReference>
<accession>A0A1Y1Z1C7</accession>
<proteinExistence type="predicted"/>